<keyword evidence="3" id="KW-1133">Transmembrane helix</keyword>
<evidence type="ECO:0000256" key="2">
    <source>
        <dbReference type="PROSITE-ProRule" id="PRU00284"/>
    </source>
</evidence>
<evidence type="ECO:0000256" key="1">
    <source>
        <dbReference type="ARBA" id="ARBA00023224"/>
    </source>
</evidence>
<evidence type="ECO:0000256" key="3">
    <source>
        <dbReference type="SAM" id="Phobius"/>
    </source>
</evidence>
<dbReference type="AlphaFoldDB" id="A0A840F3M3"/>
<dbReference type="GO" id="GO:0016020">
    <property type="term" value="C:membrane"/>
    <property type="evidence" value="ECO:0007669"/>
    <property type="project" value="InterPro"/>
</dbReference>
<evidence type="ECO:0000313" key="5">
    <source>
        <dbReference type="EMBL" id="MBB4153933.1"/>
    </source>
</evidence>
<feature type="transmembrane region" description="Helical" evidence="3">
    <location>
        <begin position="91"/>
        <end position="111"/>
    </location>
</feature>
<feature type="transmembrane region" description="Helical" evidence="3">
    <location>
        <begin position="123"/>
        <end position="154"/>
    </location>
</feature>
<reference evidence="5 6" key="1">
    <citation type="submission" date="2020-08" db="EMBL/GenBank/DDBJ databases">
        <title>Genomic Encyclopedia of Type Strains, Phase IV (KMG-IV): sequencing the most valuable type-strain genomes for metagenomic binning, comparative biology and taxonomic classification.</title>
        <authorList>
            <person name="Goeker M."/>
        </authorList>
    </citation>
    <scope>NUCLEOTIDE SEQUENCE [LARGE SCALE GENOMIC DNA]</scope>
    <source>
        <strain evidence="5 6">YC6723</strain>
    </source>
</reference>
<keyword evidence="3" id="KW-0812">Transmembrane</keyword>
<comment type="caution">
    <text evidence="5">The sequence shown here is derived from an EMBL/GenBank/DDBJ whole genome shotgun (WGS) entry which is preliminary data.</text>
</comment>
<organism evidence="5 6">
    <name type="scientific">Sphingomonas jinjuensis</name>
    <dbReference type="NCBI Taxonomy" id="535907"/>
    <lineage>
        <taxon>Bacteria</taxon>
        <taxon>Pseudomonadati</taxon>
        <taxon>Pseudomonadota</taxon>
        <taxon>Alphaproteobacteria</taxon>
        <taxon>Sphingomonadales</taxon>
        <taxon>Sphingomonadaceae</taxon>
        <taxon>Sphingomonas</taxon>
    </lineage>
</organism>
<dbReference type="SMART" id="SM00283">
    <property type="entry name" value="MA"/>
    <property type="match status" value="1"/>
</dbReference>
<accession>A0A840F3M3</accession>
<name>A0A840F3M3_9SPHN</name>
<dbReference type="InterPro" id="IPR004089">
    <property type="entry name" value="MCPsignal_dom"/>
</dbReference>
<protein>
    <submittedName>
        <fullName evidence="5">Methyl-accepting chemotaxis protein</fullName>
    </submittedName>
</protein>
<dbReference type="EMBL" id="JACIEV010000004">
    <property type="protein sequence ID" value="MBB4153933.1"/>
    <property type="molecule type" value="Genomic_DNA"/>
</dbReference>
<evidence type="ECO:0000259" key="4">
    <source>
        <dbReference type="PROSITE" id="PS50111"/>
    </source>
</evidence>
<proteinExistence type="predicted"/>
<dbReference type="PROSITE" id="PS50111">
    <property type="entry name" value="CHEMOTAXIS_TRANSDUC_2"/>
    <property type="match status" value="1"/>
</dbReference>
<feature type="domain" description="Methyl-accepting transducer" evidence="4">
    <location>
        <begin position="260"/>
        <end position="503"/>
    </location>
</feature>
<keyword evidence="6" id="KW-1185">Reference proteome</keyword>
<keyword evidence="3" id="KW-0472">Membrane</keyword>
<feature type="transmembrane region" description="Helical" evidence="3">
    <location>
        <begin position="160"/>
        <end position="182"/>
    </location>
</feature>
<dbReference type="GO" id="GO:0007165">
    <property type="term" value="P:signal transduction"/>
    <property type="evidence" value="ECO:0007669"/>
    <property type="project" value="UniProtKB-KW"/>
</dbReference>
<evidence type="ECO:0000313" key="6">
    <source>
        <dbReference type="Proteomes" id="UP000529795"/>
    </source>
</evidence>
<sequence length="523" mass="55372">MRFMHRMELSHDGRGLPTALVSAQLRAARKSYPQMFCFTIITGSLVMMQSRRLDLTAPFFCLLVAIAVYSLKVWREDKRRDWAVDDAQSVILHQAAMAFATAVAWNLLLGFSFIESRPEERILICGIIAGVMAVGALNIAALPVASMMFLVGAMVVTTPIVFLTGLPLTTFLLICIFVAMLAKAVMSQARLFSESYHAGLDLLDSARQREAADTARLQERARAEISEARVLQEAQAQTNELRRAEMIALAERFEASLGEAVKALGEAARDTSDCATTLAASSAAQADQTGAIVAAAARTSHTASSMHVTANRLSSSAGEVAQRVALQAEATSSVAEDAQEAETVIAALIADANEVGQVVAMISAIAGQTNLLALNAAIEAARAGEMGLGFSTVANEVKSLAVQTKTATRVIEDMIVAMQRRVEMAAEKMGGILTRIGDVSNAAAGIRAAADEQTEVAVTISRDARNAASDNERLHIGVEGAALASDACKRLAADMAAATAAMAERAEGLSRGAHYFVVELRAA</sequence>
<feature type="transmembrane region" description="Helical" evidence="3">
    <location>
        <begin position="53"/>
        <end position="71"/>
    </location>
</feature>
<dbReference type="PANTHER" id="PTHR32089:SF112">
    <property type="entry name" value="LYSOZYME-LIKE PROTEIN-RELATED"/>
    <property type="match status" value="1"/>
</dbReference>
<dbReference type="Proteomes" id="UP000529795">
    <property type="component" value="Unassembled WGS sequence"/>
</dbReference>
<dbReference type="PANTHER" id="PTHR32089">
    <property type="entry name" value="METHYL-ACCEPTING CHEMOTAXIS PROTEIN MCPB"/>
    <property type="match status" value="1"/>
</dbReference>
<keyword evidence="1 2" id="KW-0807">Transducer</keyword>
<gene>
    <name evidence="5" type="ORF">GGQ80_001839</name>
</gene>
<dbReference type="SUPFAM" id="SSF58104">
    <property type="entry name" value="Methyl-accepting chemotaxis protein (MCP) signaling domain"/>
    <property type="match status" value="1"/>
</dbReference>
<dbReference type="Gene3D" id="1.10.287.950">
    <property type="entry name" value="Methyl-accepting chemotaxis protein"/>
    <property type="match status" value="1"/>
</dbReference>
<dbReference type="Pfam" id="PF00015">
    <property type="entry name" value="MCPsignal"/>
    <property type="match status" value="1"/>
</dbReference>